<evidence type="ECO:0000313" key="3">
    <source>
        <dbReference type="EMBL" id="GGL65964.1"/>
    </source>
</evidence>
<evidence type="ECO:0000259" key="1">
    <source>
        <dbReference type="Pfam" id="PF01796"/>
    </source>
</evidence>
<dbReference type="InterPro" id="IPR052513">
    <property type="entry name" value="Thioester_dehydratase-like"/>
</dbReference>
<dbReference type="Proteomes" id="UP000607197">
    <property type="component" value="Unassembled WGS sequence"/>
</dbReference>
<dbReference type="PANTHER" id="PTHR34075:SF5">
    <property type="entry name" value="BLR3430 PROTEIN"/>
    <property type="match status" value="1"/>
</dbReference>
<protein>
    <recommendedName>
        <fullName evidence="5">DNA-binding protein</fullName>
    </recommendedName>
</protein>
<sequence length="138" mass="15421">MTDEETWGPRPLPDVSPETERYWAAASEGTLLLSYCSACDLYIYHPRARCPDCFEETEWAESSGDGTVYSFSVAERMEGWPEEDLPLVVAYVELDEGPRVMTNIVGCDPDEIAIDDSVSAVFRQTEEDDVAVPVFQPS</sequence>
<gene>
    <name evidence="3" type="ORF">GCM10009039_24830</name>
</gene>
<dbReference type="OrthoDB" id="9573at2157"/>
<dbReference type="Pfam" id="PF01796">
    <property type="entry name" value="OB_ChsH2_C"/>
    <property type="match status" value="1"/>
</dbReference>
<proteinExistence type="predicted"/>
<evidence type="ECO:0000259" key="2">
    <source>
        <dbReference type="Pfam" id="PF12172"/>
    </source>
</evidence>
<dbReference type="Gene3D" id="6.10.30.10">
    <property type="match status" value="1"/>
</dbReference>
<dbReference type="SUPFAM" id="SSF50249">
    <property type="entry name" value="Nucleic acid-binding proteins"/>
    <property type="match status" value="1"/>
</dbReference>
<dbReference type="RefSeq" id="WP_188979378.1">
    <property type="nucleotide sequence ID" value="NZ_BMPG01000003.1"/>
</dbReference>
<dbReference type="PANTHER" id="PTHR34075">
    <property type="entry name" value="BLR3430 PROTEIN"/>
    <property type="match status" value="1"/>
</dbReference>
<accession>A0A830FNW3</accession>
<dbReference type="Pfam" id="PF12172">
    <property type="entry name" value="zf-ChsH2"/>
    <property type="match status" value="1"/>
</dbReference>
<feature type="domain" description="ChsH2 C-terminal OB-fold" evidence="1">
    <location>
        <begin position="59"/>
        <end position="123"/>
    </location>
</feature>
<dbReference type="AlphaFoldDB" id="A0A830FNW3"/>
<evidence type="ECO:0008006" key="5">
    <source>
        <dbReference type="Google" id="ProtNLM"/>
    </source>
</evidence>
<comment type="caution">
    <text evidence="3">The sequence shown here is derived from an EMBL/GenBank/DDBJ whole genome shotgun (WGS) entry which is preliminary data.</text>
</comment>
<dbReference type="InterPro" id="IPR022002">
    <property type="entry name" value="ChsH2_Znr"/>
</dbReference>
<reference evidence="3" key="1">
    <citation type="journal article" date="2014" name="Int. J. Syst. Evol. Microbiol.">
        <title>Complete genome sequence of Corynebacterium casei LMG S-19264T (=DSM 44701T), isolated from a smear-ripened cheese.</title>
        <authorList>
            <consortium name="US DOE Joint Genome Institute (JGI-PGF)"/>
            <person name="Walter F."/>
            <person name="Albersmeier A."/>
            <person name="Kalinowski J."/>
            <person name="Ruckert C."/>
        </authorList>
    </citation>
    <scope>NUCLEOTIDE SEQUENCE</scope>
    <source>
        <strain evidence="3">JCM 19596</strain>
    </source>
</reference>
<evidence type="ECO:0000313" key="4">
    <source>
        <dbReference type="Proteomes" id="UP000607197"/>
    </source>
</evidence>
<dbReference type="InterPro" id="IPR002878">
    <property type="entry name" value="ChsH2_C"/>
</dbReference>
<reference evidence="3" key="2">
    <citation type="submission" date="2020-09" db="EMBL/GenBank/DDBJ databases">
        <authorList>
            <person name="Sun Q."/>
            <person name="Ohkuma M."/>
        </authorList>
    </citation>
    <scope>NUCLEOTIDE SEQUENCE</scope>
    <source>
        <strain evidence="3">JCM 19596</strain>
    </source>
</reference>
<name>A0A830FNW3_9EURY</name>
<keyword evidence="4" id="KW-1185">Reference proteome</keyword>
<organism evidence="3 4">
    <name type="scientific">Halocalculus aciditolerans</name>
    <dbReference type="NCBI Taxonomy" id="1383812"/>
    <lineage>
        <taxon>Archaea</taxon>
        <taxon>Methanobacteriati</taxon>
        <taxon>Methanobacteriota</taxon>
        <taxon>Stenosarchaea group</taxon>
        <taxon>Halobacteria</taxon>
        <taxon>Halobacteriales</taxon>
        <taxon>Halobacteriaceae</taxon>
        <taxon>Halocalculus</taxon>
    </lineage>
</organism>
<feature type="domain" description="ChsH2 rubredoxin-like zinc ribbon" evidence="2">
    <location>
        <begin position="23"/>
        <end position="55"/>
    </location>
</feature>
<dbReference type="EMBL" id="BMPG01000003">
    <property type="protein sequence ID" value="GGL65964.1"/>
    <property type="molecule type" value="Genomic_DNA"/>
</dbReference>
<dbReference type="InterPro" id="IPR012340">
    <property type="entry name" value="NA-bd_OB-fold"/>
</dbReference>